<evidence type="ECO:0000313" key="3">
    <source>
        <dbReference type="Proteomes" id="UP001341840"/>
    </source>
</evidence>
<feature type="compositionally biased region" description="Polar residues" evidence="1">
    <location>
        <begin position="13"/>
        <end position="27"/>
    </location>
</feature>
<evidence type="ECO:0000313" key="2">
    <source>
        <dbReference type="EMBL" id="MED6187808.1"/>
    </source>
</evidence>
<feature type="compositionally biased region" description="Basic and acidic residues" evidence="1">
    <location>
        <begin position="28"/>
        <end position="40"/>
    </location>
</feature>
<gene>
    <name evidence="2" type="ORF">PIB30_080019</name>
</gene>
<reference evidence="2 3" key="1">
    <citation type="journal article" date="2023" name="Plants (Basel)">
        <title>Bridging the Gap: Combining Genomics and Transcriptomics Approaches to Understand Stylosanthes scabra, an Orphan Legume from the Brazilian Caatinga.</title>
        <authorList>
            <person name="Ferreira-Neto J.R.C."/>
            <person name="da Silva M.D."/>
            <person name="Binneck E."/>
            <person name="de Melo N.F."/>
            <person name="da Silva R.H."/>
            <person name="de Melo A.L.T.M."/>
            <person name="Pandolfi V."/>
            <person name="Bustamante F.O."/>
            <person name="Brasileiro-Vidal A.C."/>
            <person name="Benko-Iseppon A.M."/>
        </authorList>
    </citation>
    <scope>NUCLEOTIDE SEQUENCE [LARGE SCALE GENOMIC DNA]</scope>
    <source>
        <tissue evidence="2">Leaves</tissue>
    </source>
</reference>
<name>A0ABU6WUI0_9FABA</name>
<dbReference type="EMBL" id="JASCZI010182395">
    <property type="protein sequence ID" value="MED6187808.1"/>
    <property type="molecule type" value="Genomic_DNA"/>
</dbReference>
<protein>
    <submittedName>
        <fullName evidence="2">Uncharacterized protein</fullName>
    </submittedName>
</protein>
<sequence length="151" mass="17357">MASKGKGVARKPSSMTRGTSSRRQTSQEVERFETPTHVERGQILSEQKVMHERTINFRGKQDIFWEQIFARGWQFMCDPVVPINVSLVREFYANRDQKNQPEVYIRGDSEGVLGVPRLEGKSEHRVLGEDYDNDDLDLDEVMRVIGRDGAT</sequence>
<feature type="region of interest" description="Disordered" evidence="1">
    <location>
        <begin position="1"/>
        <end position="41"/>
    </location>
</feature>
<dbReference type="Proteomes" id="UP001341840">
    <property type="component" value="Unassembled WGS sequence"/>
</dbReference>
<keyword evidence="3" id="KW-1185">Reference proteome</keyword>
<evidence type="ECO:0000256" key="1">
    <source>
        <dbReference type="SAM" id="MobiDB-lite"/>
    </source>
</evidence>
<comment type="caution">
    <text evidence="2">The sequence shown here is derived from an EMBL/GenBank/DDBJ whole genome shotgun (WGS) entry which is preliminary data.</text>
</comment>
<proteinExistence type="predicted"/>
<accession>A0ABU6WUI0</accession>
<organism evidence="2 3">
    <name type="scientific">Stylosanthes scabra</name>
    <dbReference type="NCBI Taxonomy" id="79078"/>
    <lineage>
        <taxon>Eukaryota</taxon>
        <taxon>Viridiplantae</taxon>
        <taxon>Streptophyta</taxon>
        <taxon>Embryophyta</taxon>
        <taxon>Tracheophyta</taxon>
        <taxon>Spermatophyta</taxon>
        <taxon>Magnoliopsida</taxon>
        <taxon>eudicotyledons</taxon>
        <taxon>Gunneridae</taxon>
        <taxon>Pentapetalae</taxon>
        <taxon>rosids</taxon>
        <taxon>fabids</taxon>
        <taxon>Fabales</taxon>
        <taxon>Fabaceae</taxon>
        <taxon>Papilionoideae</taxon>
        <taxon>50 kb inversion clade</taxon>
        <taxon>dalbergioids sensu lato</taxon>
        <taxon>Dalbergieae</taxon>
        <taxon>Pterocarpus clade</taxon>
        <taxon>Stylosanthes</taxon>
    </lineage>
</organism>